<evidence type="ECO:0000256" key="1">
    <source>
        <dbReference type="ARBA" id="ARBA00022729"/>
    </source>
</evidence>
<dbReference type="InterPro" id="IPR036280">
    <property type="entry name" value="Multihaem_cyt_sf"/>
</dbReference>
<dbReference type="PANTHER" id="PTHR35038">
    <property type="entry name" value="DISSIMILATORY SULFITE REDUCTASE SIRA"/>
    <property type="match status" value="1"/>
</dbReference>
<protein>
    <recommendedName>
        <fullName evidence="7">Cytochrome c-552/4 domain-containing protein</fullName>
    </recommendedName>
</protein>
<evidence type="ECO:0000313" key="6">
    <source>
        <dbReference type="Proteomes" id="UP000614469"/>
    </source>
</evidence>
<keyword evidence="2" id="KW-0812">Transmembrane</keyword>
<sequence>MFSHPERLIIALMIALLFAGVTLVAAEASSPQSISPQSELPCEGCHSAFMESWQSGPHGQATIDPVFNEAWDAQGNPGACLSCHTTGFDPETGTWEKDGVSCEACHSPIPEDHPKNPAPIERSPILCGNCHSDVRFGWEEWEVSSHFQRDITCINCHDPHMANVKSLASASGDDTYDDASSLCLNCHKEYIQNNPNISHFNHVHNNASCVDCHLTMNKDLPAHTVPDHSFQATLSACINCHEDEMHQSTETNVSDEDLEEMLNADSVASKPSPVSPLGFAGLASLIGIAAGTVLAPWLEEKYKAIKDKGSNQNEH</sequence>
<organism evidence="5 6">
    <name type="scientific">Candidatus Desulfolinea nitratireducens</name>
    <dbReference type="NCBI Taxonomy" id="2841698"/>
    <lineage>
        <taxon>Bacteria</taxon>
        <taxon>Bacillati</taxon>
        <taxon>Chloroflexota</taxon>
        <taxon>Anaerolineae</taxon>
        <taxon>Anaerolineales</taxon>
        <taxon>Anaerolineales incertae sedis</taxon>
        <taxon>Candidatus Desulfolinea</taxon>
    </lineage>
</organism>
<dbReference type="Gene3D" id="1.10.1130.10">
    <property type="entry name" value="Flavocytochrome C3, Chain A"/>
    <property type="match status" value="1"/>
</dbReference>
<dbReference type="GO" id="GO:0016491">
    <property type="term" value="F:oxidoreductase activity"/>
    <property type="evidence" value="ECO:0007669"/>
    <property type="project" value="TreeGrafter"/>
</dbReference>
<dbReference type="EMBL" id="JACNJN010000037">
    <property type="protein sequence ID" value="MBC8334022.1"/>
    <property type="molecule type" value="Genomic_DNA"/>
</dbReference>
<name>A0A8J6NI37_9CHLR</name>
<evidence type="ECO:0000259" key="4">
    <source>
        <dbReference type="Pfam" id="PF13435"/>
    </source>
</evidence>
<keyword evidence="1" id="KW-0732">Signal</keyword>
<gene>
    <name evidence="5" type="ORF">H8E29_02050</name>
</gene>
<proteinExistence type="predicted"/>
<evidence type="ECO:0000256" key="2">
    <source>
        <dbReference type="SAM" id="Phobius"/>
    </source>
</evidence>
<reference evidence="5 6" key="1">
    <citation type="submission" date="2020-08" db="EMBL/GenBank/DDBJ databases">
        <title>Bridging the membrane lipid divide: bacteria of the FCB group superphylum have the potential to synthesize archaeal ether lipids.</title>
        <authorList>
            <person name="Villanueva L."/>
            <person name="Von Meijenfeldt F.A.B."/>
            <person name="Westbye A.B."/>
            <person name="Yadav S."/>
            <person name="Hopmans E.C."/>
            <person name="Dutilh B.E."/>
            <person name="Sinninghe Damste J.S."/>
        </authorList>
    </citation>
    <scope>NUCLEOTIDE SEQUENCE [LARGE SCALE GENOMIC DNA]</scope>
    <source>
        <strain evidence="5">NIOZ-UU36</strain>
    </source>
</reference>
<keyword evidence="2" id="KW-1133">Transmembrane helix</keyword>
<dbReference type="InterPro" id="IPR010177">
    <property type="entry name" value="Paired_CXXCH_1"/>
</dbReference>
<accession>A0A8J6NI37</accession>
<dbReference type="InterPro" id="IPR051829">
    <property type="entry name" value="Multiheme_Cytochr_ET"/>
</dbReference>
<evidence type="ECO:0000259" key="3">
    <source>
        <dbReference type="Pfam" id="PF09699"/>
    </source>
</evidence>
<dbReference type="Gene3D" id="3.90.10.10">
    <property type="entry name" value="Cytochrome C3"/>
    <property type="match status" value="1"/>
</dbReference>
<feature type="transmembrane region" description="Helical" evidence="2">
    <location>
        <begin position="277"/>
        <end position="298"/>
    </location>
</feature>
<dbReference type="InterPro" id="IPR023155">
    <property type="entry name" value="Cyt_c-552/4"/>
</dbReference>
<dbReference type="PANTHER" id="PTHR35038:SF5">
    <property type="entry name" value="CYTOCHROME C-TYPE PROTEIN NRFB"/>
    <property type="match status" value="1"/>
</dbReference>
<feature type="domain" description="Doubled CXXCH motif" evidence="3">
    <location>
        <begin position="152"/>
        <end position="189"/>
    </location>
</feature>
<feature type="domain" description="Cytochrome c-552/4" evidence="4">
    <location>
        <begin position="42"/>
        <end position="107"/>
    </location>
</feature>
<keyword evidence="2" id="KW-0472">Membrane</keyword>
<dbReference type="Pfam" id="PF13435">
    <property type="entry name" value="Cytochrome_C554"/>
    <property type="match status" value="1"/>
</dbReference>
<dbReference type="Pfam" id="PF09699">
    <property type="entry name" value="Paired_CXXCH_1"/>
    <property type="match status" value="1"/>
</dbReference>
<dbReference type="Proteomes" id="UP000614469">
    <property type="component" value="Unassembled WGS sequence"/>
</dbReference>
<evidence type="ECO:0000313" key="5">
    <source>
        <dbReference type="EMBL" id="MBC8334022.1"/>
    </source>
</evidence>
<comment type="caution">
    <text evidence="5">The sequence shown here is derived from an EMBL/GenBank/DDBJ whole genome shotgun (WGS) entry which is preliminary data.</text>
</comment>
<dbReference type="SUPFAM" id="SSF48695">
    <property type="entry name" value="Multiheme cytochromes"/>
    <property type="match status" value="1"/>
</dbReference>
<evidence type="ECO:0008006" key="7">
    <source>
        <dbReference type="Google" id="ProtNLM"/>
    </source>
</evidence>
<dbReference type="AlphaFoldDB" id="A0A8J6NI37"/>